<keyword evidence="1" id="KW-0812">Transmembrane</keyword>
<name>A0ABN5AIS2_9BACI</name>
<protein>
    <recommendedName>
        <fullName evidence="4">CPBP family intramembrane metalloprotease</fullName>
    </recommendedName>
</protein>
<dbReference type="InterPro" id="IPR025912">
    <property type="entry name" value="YrvL"/>
</dbReference>
<feature type="transmembrane region" description="Helical" evidence="1">
    <location>
        <begin position="58"/>
        <end position="80"/>
    </location>
</feature>
<keyword evidence="1" id="KW-1133">Transmembrane helix</keyword>
<reference evidence="2 3" key="1">
    <citation type="submission" date="2017-06" db="EMBL/GenBank/DDBJ databases">
        <title>Genome sequence of Bacillus sonorensis strain SRCM101395.</title>
        <authorList>
            <person name="Cho S.H."/>
        </authorList>
    </citation>
    <scope>NUCLEOTIDE SEQUENCE [LARGE SCALE GENOMIC DNA]</scope>
    <source>
        <strain evidence="2 3">SRCM101395</strain>
    </source>
</reference>
<evidence type="ECO:0000313" key="3">
    <source>
        <dbReference type="Proteomes" id="UP000196877"/>
    </source>
</evidence>
<dbReference type="Pfam" id="PF14184">
    <property type="entry name" value="YrvL"/>
    <property type="match status" value="1"/>
</dbReference>
<dbReference type="Proteomes" id="UP000196877">
    <property type="component" value="Chromosome"/>
</dbReference>
<dbReference type="RefSeq" id="WP_006637002.1">
    <property type="nucleotide sequence ID" value="NZ_BORD01000006.1"/>
</dbReference>
<feature type="transmembrane region" description="Helical" evidence="1">
    <location>
        <begin position="119"/>
        <end position="141"/>
    </location>
</feature>
<dbReference type="GeneID" id="92853407"/>
<keyword evidence="1" id="KW-0472">Membrane</keyword>
<proteinExistence type="predicted"/>
<accession>A0ABN5AIS2</accession>
<dbReference type="EMBL" id="CP021920">
    <property type="protein sequence ID" value="ASB89148.1"/>
    <property type="molecule type" value="Genomic_DNA"/>
</dbReference>
<evidence type="ECO:0000313" key="2">
    <source>
        <dbReference type="EMBL" id="ASB89148.1"/>
    </source>
</evidence>
<keyword evidence="3" id="KW-1185">Reference proteome</keyword>
<organism evidence="2 3">
    <name type="scientific">Bacillus sonorensis</name>
    <dbReference type="NCBI Taxonomy" id="119858"/>
    <lineage>
        <taxon>Bacteria</taxon>
        <taxon>Bacillati</taxon>
        <taxon>Bacillota</taxon>
        <taxon>Bacilli</taxon>
        <taxon>Bacillales</taxon>
        <taxon>Bacillaceae</taxon>
        <taxon>Bacillus</taxon>
    </lineage>
</organism>
<feature type="transmembrane region" description="Helical" evidence="1">
    <location>
        <begin position="92"/>
        <end position="113"/>
    </location>
</feature>
<sequence>MNKKDLPFKKLDLKSKLSVIIGIGLILFVAVAITAFFIFFGVTGFFRLFGVSYESNTSIVIFILLCFLVGAFFEFIEKILVVMVSLSFDNRALYLSLTFTIHFFMNLITFHIVDRIMSSIFIPAHVLLAASALIAFIEVVFDKKHAKSH</sequence>
<evidence type="ECO:0000256" key="1">
    <source>
        <dbReference type="SAM" id="Phobius"/>
    </source>
</evidence>
<feature type="transmembrane region" description="Helical" evidence="1">
    <location>
        <begin position="20"/>
        <end position="46"/>
    </location>
</feature>
<gene>
    <name evidence="2" type="ORF">S101395_02641</name>
</gene>
<evidence type="ECO:0008006" key="4">
    <source>
        <dbReference type="Google" id="ProtNLM"/>
    </source>
</evidence>